<dbReference type="Proteomes" id="UP001054945">
    <property type="component" value="Unassembled WGS sequence"/>
</dbReference>
<dbReference type="EMBL" id="BPLR01017895">
    <property type="protein sequence ID" value="GIY95318.1"/>
    <property type="molecule type" value="Genomic_DNA"/>
</dbReference>
<accession>A0AAV4XLP9</accession>
<evidence type="ECO:0000313" key="1">
    <source>
        <dbReference type="EMBL" id="GIY95318.1"/>
    </source>
</evidence>
<evidence type="ECO:0000313" key="2">
    <source>
        <dbReference type="Proteomes" id="UP001054945"/>
    </source>
</evidence>
<keyword evidence="2" id="KW-1185">Reference proteome</keyword>
<proteinExistence type="predicted"/>
<protein>
    <submittedName>
        <fullName evidence="1">Uncharacterized protein</fullName>
    </submittedName>
</protein>
<comment type="caution">
    <text evidence="1">The sequence shown here is derived from an EMBL/GenBank/DDBJ whole genome shotgun (WGS) entry which is preliminary data.</text>
</comment>
<dbReference type="AlphaFoldDB" id="A0AAV4XLP9"/>
<sequence>RRCLNIRNFSEQQMKIINIHIKQD</sequence>
<reference evidence="1 2" key="1">
    <citation type="submission" date="2021-06" db="EMBL/GenBank/DDBJ databases">
        <title>Caerostris extrusa draft genome.</title>
        <authorList>
            <person name="Kono N."/>
            <person name="Arakawa K."/>
        </authorList>
    </citation>
    <scope>NUCLEOTIDE SEQUENCE [LARGE SCALE GENOMIC DNA]</scope>
</reference>
<organism evidence="1 2">
    <name type="scientific">Caerostris extrusa</name>
    <name type="common">Bark spider</name>
    <name type="synonym">Caerostris bankana</name>
    <dbReference type="NCBI Taxonomy" id="172846"/>
    <lineage>
        <taxon>Eukaryota</taxon>
        <taxon>Metazoa</taxon>
        <taxon>Ecdysozoa</taxon>
        <taxon>Arthropoda</taxon>
        <taxon>Chelicerata</taxon>
        <taxon>Arachnida</taxon>
        <taxon>Araneae</taxon>
        <taxon>Araneomorphae</taxon>
        <taxon>Entelegynae</taxon>
        <taxon>Araneoidea</taxon>
        <taxon>Araneidae</taxon>
        <taxon>Caerostris</taxon>
    </lineage>
</organism>
<gene>
    <name evidence="1" type="ORF">CEXT_234381</name>
</gene>
<name>A0AAV4XLP9_CAEEX</name>
<feature type="non-terminal residue" evidence="1">
    <location>
        <position position="1"/>
    </location>
</feature>